<dbReference type="Proteomes" id="UP001150217">
    <property type="component" value="Unassembled WGS sequence"/>
</dbReference>
<name>A0ABQ8VS58_9AGAR</name>
<comment type="caution">
    <text evidence="2">The sequence shown here is derived from an EMBL/GenBank/DDBJ whole genome shotgun (WGS) entry which is preliminary data.</text>
</comment>
<sequence>MMKEKALRNSTPVSHRIVCSVLFSVSFFLSLPQGLVSKAQLPRVQLYFLGVSVDYVFFLAILYIAFNSIIIILDF</sequence>
<protein>
    <submittedName>
        <fullName evidence="2">Uncharacterized protein</fullName>
    </submittedName>
</protein>
<organism evidence="2 3">
    <name type="scientific">Lentinula lateritia</name>
    <dbReference type="NCBI Taxonomy" id="40482"/>
    <lineage>
        <taxon>Eukaryota</taxon>
        <taxon>Fungi</taxon>
        <taxon>Dikarya</taxon>
        <taxon>Basidiomycota</taxon>
        <taxon>Agaricomycotina</taxon>
        <taxon>Agaricomycetes</taxon>
        <taxon>Agaricomycetidae</taxon>
        <taxon>Agaricales</taxon>
        <taxon>Marasmiineae</taxon>
        <taxon>Omphalotaceae</taxon>
        <taxon>Lentinula</taxon>
    </lineage>
</organism>
<dbReference type="EMBL" id="JANVFT010000014">
    <property type="protein sequence ID" value="KAJ4498791.1"/>
    <property type="molecule type" value="Genomic_DNA"/>
</dbReference>
<evidence type="ECO:0000313" key="2">
    <source>
        <dbReference type="EMBL" id="KAJ4498791.1"/>
    </source>
</evidence>
<keyword evidence="1" id="KW-0812">Transmembrane</keyword>
<reference evidence="2" key="1">
    <citation type="submission" date="2022-08" db="EMBL/GenBank/DDBJ databases">
        <title>A Global Phylogenomic Analysis of the Shiitake Genus Lentinula.</title>
        <authorList>
            <consortium name="DOE Joint Genome Institute"/>
            <person name="Sierra-Patev S."/>
            <person name="Min B."/>
            <person name="Naranjo-Ortiz M."/>
            <person name="Looney B."/>
            <person name="Konkel Z."/>
            <person name="Slot J.C."/>
            <person name="Sakamoto Y."/>
            <person name="Steenwyk J.L."/>
            <person name="Rokas A."/>
            <person name="Carro J."/>
            <person name="Camarero S."/>
            <person name="Ferreira P."/>
            <person name="Molpeceres G."/>
            <person name="Ruiz-Duenas F.J."/>
            <person name="Serrano A."/>
            <person name="Henrissat B."/>
            <person name="Drula E."/>
            <person name="Hughes K.W."/>
            <person name="Mata J.L."/>
            <person name="Ishikawa N.K."/>
            <person name="Vargas-Isla R."/>
            <person name="Ushijima S."/>
            <person name="Smith C.A."/>
            <person name="Ahrendt S."/>
            <person name="Andreopoulos W."/>
            <person name="He G."/>
            <person name="Labutti K."/>
            <person name="Lipzen A."/>
            <person name="Ng V."/>
            <person name="Riley R."/>
            <person name="Sandor L."/>
            <person name="Barry K."/>
            <person name="Martinez A.T."/>
            <person name="Xiao Y."/>
            <person name="Gibbons J.G."/>
            <person name="Terashima K."/>
            <person name="Grigoriev I.V."/>
            <person name="Hibbett D.S."/>
        </authorList>
    </citation>
    <scope>NUCLEOTIDE SEQUENCE</scope>
    <source>
        <strain evidence="2">RHP3577 ss4</strain>
    </source>
</reference>
<feature type="transmembrane region" description="Helical" evidence="1">
    <location>
        <begin position="47"/>
        <end position="73"/>
    </location>
</feature>
<proteinExistence type="predicted"/>
<gene>
    <name evidence="2" type="ORF">C8R41DRAFT_817728</name>
</gene>
<evidence type="ECO:0000313" key="3">
    <source>
        <dbReference type="Proteomes" id="UP001150217"/>
    </source>
</evidence>
<evidence type="ECO:0000256" key="1">
    <source>
        <dbReference type="SAM" id="Phobius"/>
    </source>
</evidence>
<accession>A0ABQ8VS58</accession>
<keyword evidence="1" id="KW-0472">Membrane</keyword>
<keyword evidence="1" id="KW-1133">Transmembrane helix</keyword>
<keyword evidence="3" id="KW-1185">Reference proteome</keyword>